<protein>
    <submittedName>
        <fullName evidence="1">Uncharacterized protein</fullName>
    </submittedName>
</protein>
<dbReference type="AlphaFoldDB" id="A0A0L0CZ93"/>
<gene>
    <name evidence="1" type="ORF">PFLG_01290</name>
</gene>
<dbReference type="Proteomes" id="UP000054566">
    <property type="component" value="Unassembled WGS sequence"/>
</dbReference>
<accession>A0A0L0CZ93</accession>
<name>A0A0L0CZ93_PLAFA</name>
<proteinExistence type="predicted"/>
<reference evidence="2" key="1">
    <citation type="submission" date="2015-07" db="EMBL/GenBank/DDBJ databases">
        <title>Annotation of Plasmodium falciparum RAJ116.</title>
        <authorList>
            <consortium name="The Broad Institute Genome Sequencing Platform"/>
            <person name="Volkman S.K."/>
            <person name="Neafsey D.E."/>
            <person name="Dash A.P."/>
            <person name="Chitnis C.E."/>
            <person name="Hartl D.L."/>
            <person name="Young S.K."/>
            <person name="Zeng Q."/>
            <person name="Koehrsen M."/>
            <person name="Alvarado L."/>
            <person name="Berlin A."/>
            <person name="Borenstein D."/>
            <person name="Chapman S.B."/>
            <person name="Chen Z."/>
            <person name="Engels R."/>
            <person name="Freedman E."/>
            <person name="Gellesch M."/>
            <person name="Goldberg J."/>
            <person name="Griggs A."/>
            <person name="Gujja S."/>
            <person name="Heilman E.R."/>
            <person name="Heiman D.I."/>
            <person name="Howarth C."/>
            <person name="Jen D."/>
            <person name="Larson L."/>
            <person name="Mehta T."/>
            <person name="Neiman D."/>
            <person name="Park D."/>
            <person name="Pearson M."/>
            <person name="Roberts A."/>
            <person name="Saif S."/>
            <person name="Shea T."/>
            <person name="Shenoy N."/>
            <person name="Sisk P."/>
            <person name="Stolte C."/>
            <person name="Sykes S."/>
            <person name="Walk T."/>
            <person name="White J."/>
            <person name="Yandava C."/>
            <person name="Haas B."/>
            <person name="Henn M.R."/>
            <person name="Nusbaum C."/>
            <person name="Birren B."/>
        </authorList>
    </citation>
    <scope>NUCLEOTIDE SEQUENCE [LARGE SCALE GENOMIC DNA]</scope>
    <source>
        <strain evidence="2">RAJ116</strain>
    </source>
</reference>
<sequence>MERSKFIHIHTNSSIKNNEGNTNSSPIHINKEHNKSEHIYNSKVSSTVFEELKNLCHEKEKKVNDVSSSHINNQKTILLTSYIKEQNSNNNQDNVMPYNSSNTLFDKIKNSQKISFIKTEEEYINMLKNDEKDNVPINTLNKNSNNNNNNNKICSSNNNVSFADNIFSNNKSYIDNTKIYSEDYINIEKQKSEIFLQDQEKENIMNHVREERKHTK</sequence>
<evidence type="ECO:0000313" key="2">
    <source>
        <dbReference type="Proteomes" id="UP000054566"/>
    </source>
</evidence>
<evidence type="ECO:0000313" key="1">
    <source>
        <dbReference type="EMBL" id="KNC37587.1"/>
    </source>
</evidence>
<dbReference type="EMBL" id="GG664588">
    <property type="protein sequence ID" value="KNC37587.1"/>
    <property type="molecule type" value="Genomic_DNA"/>
</dbReference>
<organism evidence="1 2">
    <name type="scientific">Plasmodium falciparum RAJ116</name>
    <dbReference type="NCBI Taxonomy" id="580058"/>
    <lineage>
        <taxon>Eukaryota</taxon>
        <taxon>Sar</taxon>
        <taxon>Alveolata</taxon>
        <taxon>Apicomplexa</taxon>
        <taxon>Aconoidasida</taxon>
        <taxon>Haemosporida</taxon>
        <taxon>Plasmodiidae</taxon>
        <taxon>Plasmodium</taxon>
        <taxon>Plasmodium (Laverania)</taxon>
    </lineage>
</organism>
<reference evidence="2" key="2">
    <citation type="submission" date="2015-07" db="EMBL/GenBank/DDBJ databases">
        <title>The genome sequence of Plasmodium falciparum RAJ116.</title>
        <authorList>
            <consortium name="The Broad Institute Genome Sequencing Platform"/>
            <person name="Volkman S.K."/>
            <person name="Neafsey D.E."/>
            <person name="Dash A.P."/>
            <person name="Chitnis C.E."/>
            <person name="Hartl D.L."/>
            <person name="Young S.K."/>
            <person name="Kodira C.D."/>
            <person name="Zeng Q."/>
            <person name="Koehrsen M."/>
            <person name="Godfrey P."/>
            <person name="Alvarado L."/>
            <person name="Berlin A."/>
            <person name="Borenstein D."/>
            <person name="Chen Z."/>
            <person name="Engels R."/>
            <person name="Freedman E."/>
            <person name="Gellesch M."/>
            <person name="Goldberg J."/>
            <person name="Griggs A."/>
            <person name="Gujja S."/>
            <person name="Heiman D."/>
            <person name="Hepburn T."/>
            <person name="Howarth C."/>
            <person name="Jen D."/>
            <person name="Larson L."/>
            <person name="Lewis B."/>
            <person name="Mehta T."/>
            <person name="Park D."/>
            <person name="Pearson M."/>
            <person name="Roberts A."/>
            <person name="Saif S."/>
            <person name="Shea T."/>
            <person name="Shenoy N."/>
            <person name="Sisk P."/>
            <person name="Stolte C."/>
            <person name="Sykes S."/>
            <person name="Walk T."/>
            <person name="White J."/>
            <person name="Yandava C."/>
            <person name="Wirth D.F."/>
            <person name="Nusbaum C."/>
            <person name="Birren B."/>
        </authorList>
    </citation>
    <scope>NUCLEOTIDE SEQUENCE [LARGE SCALE GENOMIC DNA]</scope>
    <source>
        <strain evidence="2">RAJ116</strain>
    </source>
</reference>
<dbReference type="OrthoDB" id="378253at2759"/>